<dbReference type="FunFam" id="3.40.50.720:FF:000084">
    <property type="entry name" value="Short-chain dehydrogenase reductase"/>
    <property type="match status" value="1"/>
</dbReference>
<comment type="similarity">
    <text evidence="1">Belongs to the short-chain dehydrogenases/reductases (SDR) family.</text>
</comment>
<dbReference type="PANTHER" id="PTHR43180:SF28">
    <property type="entry name" value="NAD(P)-BINDING ROSSMANN-FOLD SUPERFAMILY PROTEIN"/>
    <property type="match status" value="1"/>
</dbReference>
<dbReference type="InterPro" id="IPR036291">
    <property type="entry name" value="NAD(P)-bd_dom_sf"/>
</dbReference>
<name>A0A1N6NQ87_9GAMM</name>
<dbReference type="eggNOG" id="COG4221">
    <property type="taxonomic scope" value="Bacteria"/>
</dbReference>
<gene>
    <name evidence="6" type="ORF">SAMN05421647_101482</name>
</gene>
<reference evidence="6 7" key="1">
    <citation type="submission" date="2017-01" db="EMBL/GenBank/DDBJ databases">
        <authorList>
            <person name="Mah S.A."/>
            <person name="Swanson W.J."/>
            <person name="Moy G.W."/>
            <person name="Vacquier V.D."/>
        </authorList>
    </citation>
    <scope>NUCLEOTIDE SEQUENCE [LARGE SCALE GENOMIC DNA]</scope>
    <source>
        <strain evidence="6 7">DSM 7027</strain>
    </source>
</reference>
<dbReference type="GO" id="GO:0008202">
    <property type="term" value="P:steroid metabolic process"/>
    <property type="evidence" value="ECO:0007669"/>
    <property type="project" value="UniProtKB-KW"/>
</dbReference>
<dbReference type="PANTHER" id="PTHR43180">
    <property type="entry name" value="3-OXOACYL-(ACYL-CARRIER-PROTEIN) REDUCTASE (AFU_ORTHOLOGUE AFUA_6G11210)"/>
    <property type="match status" value="1"/>
</dbReference>
<evidence type="ECO:0000256" key="4">
    <source>
        <dbReference type="ARBA" id="ARBA00023098"/>
    </source>
</evidence>
<evidence type="ECO:0000256" key="3">
    <source>
        <dbReference type="ARBA" id="ARBA00023027"/>
    </source>
</evidence>
<dbReference type="InterPro" id="IPR002347">
    <property type="entry name" value="SDR_fam"/>
</dbReference>
<evidence type="ECO:0000256" key="1">
    <source>
        <dbReference type="ARBA" id="ARBA00006484"/>
    </source>
</evidence>
<evidence type="ECO:0000313" key="7">
    <source>
        <dbReference type="Proteomes" id="UP000186895"/>
    </source>
</evidence>
<dbReference type="Gene3D" id="3.40.50.720">
    <property type="entry name" value="NAD(P)-binding Rossmann-like Domain"/>
    <property type="match status" value="1"/>
</dbReference>
<keyword evidence="2" id="KW-0560">Oxidoreductase</keyword>
<dbReference type="RefSeq" id="WP_076460506.1">
    <property type="nucleotide sequence ID" value="NZ_FTMN01000001.1"/>
</dbReference>
<dbReference type="NCBIfam" id="NF005559">
    <property type="entry name" value="PRK07231.1"/>
    <property type="match status" value="1"/>
</dbReference>
<dbReference type="GO" id="GO:0016491">
    <property type="term" value="F:oxidoreductase activity"/>
    <property type="evidence" value="ECO:0007669"/>
    <property type="project" value="UniProtKB-KW"/>
</dbReference>
<dbReference type="STRING" id="49186.SAMN05421647_101482"/>
<dbReference type="Pfam" id="PF13561">
    <property type="entry name" value="adh_short_C2"/>
    <property type="match status" value="1"/>
</dbReference>
<evidence type="ECO:0000313" key="6">
    <source>
        <dbReference type="EMBL" id="SIP94203.1"/>
    </source>
</evidence>
<keyword evidence="3" id="KW-0520">NAD</keyword>
<dbReference type="SUPFAM" id="SSF51735">
    <property type="entry name" value="NAD(P)-binding Rossmann-fold domains"/>
    <property type="match status" value="1"/>
</dbReference>
<sequence>MPNNLQGKVAIITGAANGIGAEIARDFEHRGAKVFLTDIADEAGEATAKEIGSNAAFMHHNVSDEAGWPAVFEQCEAIFGKADILINNAGIEVTAFITECELEDFRKLMDVNVGGVFLGLKHGMKQMSVANGGKGGAILNLSSMAHLIASVGFGPYGATKSAVDKLTKVAAVEAGALGAGVRVNCLYPGIIDTGMQDKLGQDLLTMGVFPDAQALQEYVIARTPLKRTGTPADVAKAAAYLCSDEAEFITGVGMSVDGGMALG</sequence>
<organism evidence="6 7">
    <name type="scientific">Marinobacterium stanieri</name>
    <dbReference type="NCBI Taxonomy" id="49186"/>
    <lineage>
        <taxon>Bacteria</taxon>
        <taxon>Pseudomonadati</taxon>
        <taxon>Pseudomonadota</taxon>
        <taxon>Gammaproteobacteria</taxon>
        <taxon>Oceanospirillales</taxon>
        <taxon>Oceanospirillaceae</taxon>
        <taxon>Marinobacterium</taxon>
    </lineage>
</organism>
<dbReference type="Proteomes" id="UP000186895">
    <property type="component" value="Unassembled WGS sequence"/>
</dbReference>
<dbReference type="AlphaFoldDB" id="A0A1N6NQ87"/>
<keyword evidence="7" id="KW-1185">Reference proteome</keyword>
<evidence type="ECO:0000256" key="5">
    <source>
        <dbReference type="ARBA" id="ARBA00023221"/>
    </source>
</evidence>
<evidence type="ECO:0000256" key="2">
    <source>
        <dbReference type="ARBA" id="ARBA00023002"/>
    </source>
</evidence>
<dbReference type="PRINTS" id="PR00080">
    <property type="entry name" value="SDRFAMILY"/>
</dbReference>
<proteinExistence type="inferred from homology"/>
<dbReference type="EMBL" id="FTMN01000001">
    <property type="protein sequence ID" value="SIP94203.1"/>
    <property type="molecule type" value="Genomic_DNA"/>
</dbReference>
<accession>A0A1N6NQ87</accession>
<protein>
    <submittedName>
        <fullName evidence="6">NAD(P)-dependent dehydrogenase, short-chain alcohol dehydrogenase family</fullName>
    </submittedName>
</protein>
<keyword evidence="4" id="KW-0443">Lipid metabolism</keyword>
<keyword evidence="5" id="KW-0753">Steroid metabolism</keyword>
<dbReference type="PRINTS" id="PR00081">
    <property type="entry name" value="GDHRDH"/>
</dbReference>